<evidence type="ECO:0000313" key="1">
    <source>
        <dbReference type="EMBL" id="GIY30467.1"/>
    </source>
</evidence>
<dbReference type="AlphaFoldDB" id="A0AAV4SCA3"/>
<comment type="caution">
    <text evidence="1">The sequence shown here is derived from an EMBL/GenBank/DDBJ whole genome shotgun (WGS) entry which is preliminary data.</text>
</comment>
<protein>
    <submittedName>
        <fullName evidence="1">Uncharacterized protein</fullName>
    </submittedName>
</protein>
<gene>
    <name evidence="1" type="ORF">CDAR_504691</name>
</gene>
<keyword evidence="2" id="KW-1185">Reference proteome</keyword>
<name>A0AAV4SCA3_9ARAC</name>
<proteinExistence type="predicted"/>
<accession>A0AAV4SCA3</accession>
<reference evidence="1 2" key="1">
    <citation type="submission" date="2021-06" db="EMBL/GenBank/DDBJ databases">
        <title>Caerostris darwini draft genome.</title>
        <authorList>
            <person name="Kono N."/>
            <person name="Arakawa K."/>
        </authorList>
    </citation>
    <scope>NUCLEOTIDE SEQUENCE [LARGE SCALE GENOMIC DNA]</scope>
</reference>
<organism evidence="1 2">
    <name type="scientific">Caerostris darwini</name>
    <dbReference type="NCBI Taxonomy" id="1538125"/>
    <lineage>
        <taxon>Eukaryota</taxon>
        <taxon>Metazoa</taxon>
        <taxon>Ecdysozoa</taxon>
        <taxon>Arthropoda</taxon>
        <taxon>Chelicerata</taxon>
        <taxon>Arachnida</taxon>
        <taxon>Araneae</taxon>
        <taxon>Araneomorphae</taxon>
        <taxon>Entelegynae</taxon>
        <taxon>Araneoidea</taxon>
        <taxon>Araneidae</taxon>
        <taxon>Caerostris</taxon>
    </lineage>
</organism>
<sequence length="93" mass="10618">MWSGCESPVEQSVKRQMVPPTPFCPGQRYSLESTSCNIFPVERKTSQGFTAVFSVVHALMEWGFSKSPAVSCWLPFLSIKKQRKNSAYQLERR</sequence>
<dbReference type="Proteomes" id="UP001054837">
    <property type="component" value="Unassembled WGS sequence"/>
</dbReference>
<dbReference type="EMBL" id="BPLQ01007492">
    <property type="protein sequence ID" value="GIY30467.1"/>
    <property type="molecule type" value="Genomic_DNA"/>
</dbReference>
<evidence type="ECO:0000313" key="2">
    <source>
        <dbReference type="Proteomes" id="UP001054837"/>
    </source>
</evidence>